<dbReference type="GO" id="GO:0022857">
    <property type="term" value="F:transmembrane transporter activity"/>
    <property type="evidence" value="ECO:0007669"/>
    <property type="project" value="TreeGrafter"/>
</dbReference>
<dbReference type="SUPFAM" id="SSF103473">
    <property type="entry name" value="MFS general substrate transporter"/>
    <property type="match status" value="1"/>
</dbReference>
<accession>A0A0U1LVQ9</accession>
<feature type="transmembrane region" description="Helical" evidence="6">
    <location>
        <begin position="91"/>
        <end position="110"/>
    </location>
</feature>
<evidence type="ECO:0000256" key="4">
    <source>
        <dbReference type="ARBA" id="ARBA00023136"/>
    </source>
</evidence>
<keyword evidence="8" id="KW-1185">Reference proteome</keyword>
<evidence type="ECO:0000313" key="8">
    <source>
        <dbReference type="Proteomes" id="UP000054383"/>
    </source>
</evidence>
<protein>
    <submittedName>
        <fullName evidence="7">Putative transporter C1529,01</fullName>
    </submittedName>
</protein>
<comment type="subcellular location">
    <subcellularLocation>
        <location evidence="1">Membrane</location>
        <topology evidence="1">Multi-pass membrane protein</topology>
    </subcellularLocation>
</comment>
<dbReference type="OrthoDB" id="2533084at2759"/>
<name>A0A0U1LVQ9_TALIS</name>
<evidence type="ECO:0000256" key="6">
    <source>
        <dbReference type="SAM" id="Phobius"/>
    </source>
</evidence>
<evidence type="ECO:0000256" key="2">
    <source>
        <dbReference type="ARBA" id="ARBA00022692"/>
    </source>
</evidence>
<feature type="transmembrane region" description="Helical" evidence="6">
    <location>
        <begin position="206"/>
        <end position="227"/>
    </location>
</feature>
<feature type="transmembrane region" description="Helical" evidence="6">
    <location>
        <begin position="341"/>
        <end position="362"/>
    </location>
</feature>
<dbReference type="PANTHER" id="PTHR23502:SF22">
    <property type="entry name" value="MAJOR FACILITATOR SUPERFAMILY (MFS) PROFILE DOMAIN-CONTAINING PROTEIN"/>
    <property type="match status" value="1"/>
</dbReference>
<keyword evidence="3 6" id="KW-1133">Transmembrane helix</keyword>
<evidence type="ECO:0000313" key="7">
    <source>
        <dbReference type="EMBL" id="CRG86660.1"/>
    </source>
</evidence>
<dbReference type="InterPro" id="IPR036259">
    <property type="entry name" value="MFS_trans_sf"/>
</dbReference>
<reference evidence="7 8" key="1">
    <citation type="submission" date="2015-04" db="EMBL/GenBank/DDBJ databases">
        <authorList>
            <person name="Syromyatnikov M.Y."/>
            <person name="Popov V.N."/>
        </authorList>
    </citation>
    <scope>NUCLEOTIDE SEQUENCE [LARGE SCALE GENOMIC DNA]</scope>
    <source>
        <strain evidence="7">WF-38-12</strain>
    </source>
</reference>
<feature type="transmembrane region" description="Helical" evidence="6">
    <location>
        <begin position="314"/>
        <end position="335"/>
    </location>
</feature>
<dbReference type="AlphaFoldDB" id="A0A0U1LVQ9"/>
<dbReference type="STRING" id="28573.A0A0U1LVQ9"/>
<dbReference type="EMBL" id="CVMT01000002">
    <property type="protein sequence ID" value="CRG86660.1"/>
    <property type="molecule type" value="Genomic_DNA"/>
</dbReference>
<dbReference type="GO" id="GO:0005886">
    <property type="term" value="C:plasma membrane"/>
    <property type="evidence" value="ECO:0007669"/>
    <property type="project" value="TreeGrafter"/>
</dbReference>
<feature type="transmembrane region" description="Helical" evidence="6">
    <location>
        <begin position="156"/>
        <end position="179"/>
    </location>
</feature>
<feature type="transmembrane region" description="Helical" evidence="6">
    <location>
        <begin position="276"/>
        <end position="302"/>
    </location>
</feature>
<feature type="transmembrane region" description="Helical" evidence="6">
    <location>
        <begin position="248"/>
        <end position="270"/>
    </location>
</feature>
<organism evidence="7 8">
    <name type="scientific">Talaromyces islandicus</name>
    <name type="common">Penicillium islandicum</name>
    <dbReference type="NCBI Taxonomy" id="28573"/>
    <lineage>
        <taxon>Eukaryota</taxon>
        <taxon>Fungi</taxon>
        <taxon>Dikarya</taxon>
        <taxon>Ascomycota</taxon>
        <taxon>Pezizomycotina</taxon>
        <taxon>Eurotiomycetes</taxon>
        <taxon>Eurotiomycetidae</taxon>
        <taxon>Eurotiales</taxon>
        <taxon>Trichocomaceae</taxon>
        <taxon>Talaromyces</taxon>
        <taxon>Talaromyces sect. Islandici</taxon>
    </lineage>
</organism>
<dbReference type="Gene3D" id="1.20.1250.20">
    <property type="entry name" value="MFS general substrate transporter like domains"/>
    <property type="match status" value="1"/>
</dbReference>
<feature type="region of interest" description="Disordered" evidence="5">
    <location>
        <begin position="1"/>
        <end position="22"/>
    </location>
</feature>
<dbReference type="PANTHER" id="PTHR23502">
    <property type="entry name" value="MAJOR FACILITATOR SUPERFAMILY"/>
    <property type="match status" value="1"/>
</dbReference>
<dbReference type="OMA" id="HALWIPS"/>
<keyword evidence="4 6" id="KW-0472">Membrane</keyword>
<feature type="transmembrane region" description="Helical" evidence="6">
    <location>
        <begin position="53"/>
        <end position="71"/>
    </location>
</feature>
<gene>
    <name evidence="7" type="ORF">PISL3812_03670</name>
</gene>
<dbReference type="Proteomes" id="UP000054383">
    <property type="component" value="Unassembled WGS sequence"/>
</dbReference>
<keyword evidence="2 6" id="KW-0812">Transmembrane</keyword>
<evidence type="ECO:0000256" key="5">
    <source>
        <dbReference type="SAM" id="MobiDB-lite"/>
    </source>
</evidence>
<sequence length="391" mass="42781">MSYKQETESGAESPVDSGYGNSSSLKIRGEVILVPRPSDDSRDPLNWGQAKKYIVLSILTLAAFTGHALALANQLGLIAQANLYHKSLTEISYTGVVIVLVFCFIEETGFTRKDGRIYPPQPSKFIPNRIATFFPGTAVAHVGGFKEASHSALAQFLIGISPVSISCGFYLISMCGWFVSLNTLLGVFLQNSVEEGGYGFTPQQSAAFTFTLWIGMFAAQIWGYFVNDRVPLSISKRASGAWKPEYRLHALWIPSVVLMPAGLGLFGSSLQYQLHYMVLAAGAFLVTTSSNMAVPVVLNYLVECFMSHPIEVNCIMSLYRLGLGLGSPFFIEAWVNQVGVGWVFGMMAFCTLASFVPIVVLMKYGHALRLISFGKLNKDEEGVQIVSKEEL</sequence>
<evidence type="ECO:0000256" key="3">
    <source>
        <dbReference type="ARBA" id="ARBA00022989"/>
    </source>
</evidence>
<evidence type="ECO:0000256" key="1">
    <source>
        <dbReference type="ARBA" id="ARBA00004141"/>
    </source>
</evidence>
<proteinExistence type="predicted"/>